<evidence type="ECO:0000313" key="4">
    <source>
        <dbReference type="WBParaSite" id="ECPE_0001742701-mRNA-1"/>
    </source>
</evidence>
<reference evidence="4" key="1">
    <citation type="submission" date="2016-06" db="UniProtKB">
        <authorList>
            <consortium name="WormBaseParasite"/>
        </authorList>
    </citation>
    <scope>IDENTIFICATION</scope>
</reference>
<protein>
    <submittedName>
        <fullName evidence="4">PHD domain-containing protein</fullName>
    </submittedName>
</protein>
<reference evidence="2 3" key="2">
    <citation type="submission" date="2018-11" db="EMBL/GenBank/DDBJ databases">
        <authorList>
            <consortium name="Pathogen Informatics"/>
        </authorList>
    </citation>
    <scope>NUCLEOTIDE SEQUENCE [LARGE SCALE GENOMIC DNA]</scope>
    <source>
        <strain evidence="2 3">Egypt</strain>
    </source>
</reference>
<dbReference type="Proteomes" id="UP000272942">
    <property type="component" value="Unassembled WGS sequence"/>
</dbReference>
<evidence type="ECO:0000313" key="3">
    <source>
        <dbReference type="Proteomes" id="UP000272942"/>
    </source>
</evidence>
<dbReference type="OrthoDB" id="7765376at2759"/>
<dbReference type="WBParaSite" id="ECPE_0001742701-mRNA-1">
    <property type="protein sequence ID" value="ECPE_0001742701-mRNA-1"/>
    <property type="gene ID" value="ECPE_0001742701"/>
</dbReference>
<organism evidence="4">
    <name type="scientific">Echinostoma caproni</name>
    <dbReference type="NCBI Taxonomy" id="27848"/>
    <lineage>
        <taxon>Eukaryota</taxon>
        <taxon>Metazoa</taxon>
        <taxon>Spiralia</taxon>
        <taxon>Lophotrochozoa</taxon>
        <taxon>Platyhelminthes</taxon>
        <taxon>Trematoda</taxon>
        <taxon>Digenea</taxon>
        <taxon>Plagiorchiida</taxon>
        <taxon>Echinostomata</taxon>
        <taxon>Echinostomatoidea</taxon>
        <taxon>Echinostomatidae</taxon>
        <taxon>Echinostoma</taxon>
    </lineage>
</organism>
<feature type="compositionally biased region" description="Polar residues" evidence="1">
    <location>
        <begin position="227"/>
        <end position="239"/>
    </location>
</feature>
<evidence type="ECO:0000256" key="1">
    <source>
        <dbReference type="SAM" id="MobiDB-lite"/>
    </source>
</evidence>
<dbReference type="EMBL" id="UZAN01069009">
    <property type="protein sequence ID" value="VDP94672.1"/>
    <property type="molecule type" value="Genomic_DNA"/>
</dbReference>
<keyword evidence="3" id="KW-1185">Reference proteome</keyword>
<evidence type="ECO:0000313" key="2">
    <source>
        <dbReference type="EMBL" id="VDP94672.1"/>
    </source>
</evidence>
<feature type="region of interest" description="Disordered" evidence="1">
    <location>
        <begin position="225"/>
        <end position="279"/>
    </location>
</feature>
<dbReference type="AlphaFoldDB" id="A0A183BDU7"/>
<accession>A0A183BDU7</accession>
<name>A0A183BDU7_9TREM</name>
<proteinExistence type="predicted"/>
<gene>
    <name evidence="2" type="ORF">ECPE_LOCUS17382</name>
</gene>
<sequence>MPLANFLWLNEACGKKAVRGIICGVCEEWAHQKCTGDSSEIYALYCKHIGLKWVGNGCKTIARHHKAKVAIAGKSPRLTETKRVESKEVTSSVVTANTYAEVVKKTPPSKPAPETRQMQPNAKIVKPKPKTENSRTAKGVHGILSNSLHHIESEPHKLRAEVASINAIRANRTSRCNTLLLLNKEEPIIRESKTRRELNRRRVIDILRLVGLDTKCLIKRCLEAAQPKQSASDPTNTSGVRRGWTKGNALIKSIPRKSTHKGALQHSPGQPKATWDGSL</sequence>